<protein>
    <submittedName>
        <fullName evidence="9">Mitochondrial inner membrane protein</fullName>
    </submittedName>
</protein>
<dbReference type="CDD" id="cd20069">
    <property type="entry name" value="5TM_Oxa1-like"/>
    <property type="match status" value="1"/>
</dbReference>
<evidence type="ECO:0000256" key="3">
    <source>
        <dbReference type="ARBA" id="ARBA00022692"/>
    </source>
</evidence>
<reference evidence="9 10" key="1">
    <citation type="submission" date="2018-05" db="EMBL/GenBank/DDBJ databases">
        <title>Genome sequencing and assembly of the regulated plant pathogen Lachnellula willkommii and related sister species for the development of diagnostic species identification markers.</title>
        <authorList>
            <person name="Giroux E."/>
            <person name="Bilodeau G."/>
        </authorList>
    </citation>
    <scope>NUCLEOTIDE SEQUENCE [LARGE SCALE GENOMIC DNA]</scope>
    <source>
        <strain evidence="9 10">CBS 197.66</strain>
    </source>
</reference>
<keyword evidence="4 7" id="KW-1133">Transmembrane helix</keyword>
<evidence type="ECO:0000313" key="9">
    <source>
        <dbReference type="EMBL" id="TVY35719.1"/>
    </source>
</evidence>
<feature type="domain" description="Membrane insertase YidC/Oxa/ALB C-terminal" evidence="8">
    <location>
        <begin position="50"/>
        <end position="287"/>
    </location>
</feature>
<evidence type="ECO:0000313" key="10">
    <source>
        <dbReference type="Proteomes" id="UP000462212"/>
    </source>
</evidence>
<sequence>MLLFLRSRAAFLPPNYRAFHASPRPQFLETIATPAHLLFQGLHSFTGLPWVYTIPFTAMTIRLLISLPLSISQRRLQEKRRQLRPLIQAWHHQSQNESMKEVGRLGPEKTHAAYSKKARRKKIEILRRHGCGQLSIFRAPLIQLPVFMMSIEALRIMAGAKSGLLGLIAQRIVGQEAMGLEERKGSLWFEPSLTTEGALWFKDLTVEDPEMMLPFILSGSMILNVMEGRKKIKGAAAPTVWQKRFTRITLAMAILAGPLVLHVPSGVLVYWISSMLMAFGQAVLLNRFMPNKKQLTTCQPRRPVRGSGLAMKDVFL</sequence>
<evidence type="ECO:0000259" key="8">
    <source>
        <dbReference type="Pfam" id="PF02096"/>
    </source>
</evidence>
<dbReference type="AlphaFoldDB" id="A0A8H8U6B2"/>
<evidence type="ECO:0000256" key="1">
    <source>
        <dbReference type="ARBA" id="ARBA00004141"/>
    </source>
</evidence>
<accession>A0A8H8U6B2</accession>
<evidence type="ECO:0000256" key="5">
    <source>
        <dbReference type="ARBA" id="ARBA00023136"/>
    </source>
</evidence>
<dbReference type="GO" id="GO:0032977">
    <property type="term" value="F:membrane insertase activity"/>
    <property type="evidence" value="ECO:0007669"/>
    <property type="project" value="InterPro"/>
</dbReference>
<dbReference type="OrthoDB" id="2148490at2759"/>
<comment type="similarity">
    <text evidence="2 6">Belongs to the OXA1/ALB3/YidC family.</text>
</comment>
<dbReference type="PANTHER" id="PTHR12428">
    <property type="entry name" value="OXA1"/>
    <property type="match status" value="1"/>
</dbReference>
<dbReference type="InterPro" id="IPR001708">
    <property type="entry name" value="YidC/ALB3/OXA1/COX18"/>
</dbReference>
<feature type="transmembrane region" description="Helical" evidence="7">
    <location>
        <begin position="245"/>
        <end position="261"/>
    </location>
</feature>
<name>A0A8H8U6B2_9HELO</name>
<evidence type="ECO:0000256" key="4">
    <source>
        <dbReference type="ARBA" id="ARBA00022989"/>
    </source>
</evidence>
<keyword evidence="10" id="KW-1185">Reference proteome</keyword>
<feature type="transmembrane region" description="Helical" evidence="7">
    <location>
        <begin position="50"/>
        <end position="71"/>
    </location>
</feature>
<keyword evidence="5 7" id="KW-0472">Membrane</keyword>
<dbReference type="InterPro" id="IPR028055">
    <property type="entry name" value="YidC/Oxa/ALB_C"/>
</dbReference>
<proteinExistence type="inferred from homology"/>
<evidence type="ECO:0000256" key="7">
    <source>
        <dbReference type="SAM" id="Phobius"/>
    </source>
</evidence>
<dbReference type="PANTHER" id="PTHR12428:SF65">
    <property type="entry name" value="CYTOCHROME C OXIDASE ASSEMBLY PROTEIN COX18, MITOCHONDRIAL"/>
    <property type="match status" value="1"/>
</dbReference>
<evidence type="ECO:0000256" key="2">
    <source>
        <dbReference type="ARBA" id="ARBA00009877"/>
    </source>
</evidence>
<dbReference type="EMBL" id="QGMJ01000496">
    <property type="protein sequence ID" value="TVY35719.1"/>
    <property type="molecule type" value="Genomic_DNA"/>
</dbReference>
<dbReference type="GO" id="GO:0032979">
    <property type="term" value="P:protein insertion into mitochondrial inner membrane from matrix"/>
    <property type="evidence" value="ECO:0007669"/>
    <property type="project" value="TreeGrafter"/>
</dbReference>
<dbReference type="Proteomes" id="UP000462212">
    <property type="component" value="Unassembled WGS sequence"/>
</dbReference>
<comment type="subcellular location">
    <subcellularLocation>
        <location evidence="1 6">Membrane</location>
        <topology evidence="1 6">Multi-pass membrane protein</topology>
    </subcellularLocation>
</comment>
<comment type="caution">
    <text evidence="9">The sequence shown here is derived from an EMBL/GenBank/DDBJ whole genome shotgun (WGS) entry which is preliminary data.</text>
</comment>
<organism evidence="9 10">
    <name type="scientific">Lachnellula subtilissima</name>
    <dbReference type="NCBI Taxonomy" id="602034"/>
    <lineage>
        <taxon>Eukaryota</taxon>
        <taxon>Fungi</taxon>
        <taxon>Dikarya</taxon>
        <taxon>Ascomycota</taxon>
        <taxon>Pezizomycotina</taxon>
        <taxon>Leotiomycetes</taxon>
        <taxon>Helotiales</taxon>
        <taxon>Lachnaceae</taxon>
        <taxon>Lachnellula</taxon>
    </lineage>
</organism>
<dbReference type="GO" id="GO:0033617">
    <property type="term" value="P:mitochondrial respiratory chain complex IV assembly"/>
    <property type="evidence" value="ECO:0007669"/>
    <property type="project" value="TreeGrafter"/>
</dbReference>
<gene>
    <name evidence="9" type="primary">COX18</name>
    <name evidence="9" type="ORF">LSUB1_G007378</name>
</gene>
<dbReference type="GO" id="GO:0005743">
    <property type="term" value="C:mitochondrial inner membrane"/>
    <property type="evidence" value="ECO:0007669"/>
    <property type="project" value="TreeGrafter"/>
</dbReference>
<dbReference type="Pfam" id="PF02096">
    <property type="entry name" value="60KD_IMP"/>
    <property type="match status" value="1"/>
</dbReference>
<evidence type="ECO:0000256" key="6">
    <source>
        <dbReference type="RuleBase" id="RU003945"/>
    </source>
</evidence>
<keyword evidence="3 6" id="KW-0812">Transmembrane</keyword>